<evidence type="ECO:0000256" key="1">
    <source>
        <dbReference type="SAM" id="MobiDB-lite"/>
    </source>
</evidence>
<keyword evidence="3" id="KW-1185">Reference proteome</keyword>
<accession>A1A359</accession>
<evidence type="ECO:0000313" key="3">
    <source>
        <dbReference type="Proteomes" id="UP000008702"/>
    </source>
</evidence>
<feature type="compositionally biased region" description="Basic and acidic residues" evidence="1">
    <location>
        <begin position="93"/>
        <end position="102"/>
    </location>
</feature>
<reference evidence="2 3" key="1">
    <citation type="submission" date="2006-12" db="EMBL/GenBank/DDBJ databases">
        <title>Bifidobacterium adolescentis complete genome sequence.</title>
        <authorList>
            <person name="Suzuki T."/>
            <person name="Tsuda Y."/>
            <person name="Kanou N."/>
            <person name="Inoue T."/>
            <person name="Kumazaki K."/>
            <person name="Nagano S."/>
            <person name="Hirai S."/>
            <person name="Tanaka K."/>
            <person name="Watanabe K."/>
        </authorList>
    </citation>
    <scope>NUCLEOTIDE SEQUENCE [LARGE SCALE GENOMIC DNA]</scope>
    <source>
        <strain evidence="3">ATCC 15703 / DSM 20083 / NCTC 11814 / E194a</strain>
    </source>
</reference>
<evidence type="ECO:0000313" key="2">
    <source>
        <dbReference type="EMBL" id="BAF40142.1"/>
    </source>
</evidence>
<protein>
    <submittedName>
        <fullName evidence="2">Ribonuclease</fullName>
    </submittedName>
</protein>
<feature type="compositionally biased region" description="Basic residues" evidence="1">
    <location>
        <begin position="56"/>
        <end position="66"/>
    </location>
</feature>
<name>A1A359_BIFAA</name>
<proteinExistence type="predicted"/>
<gene>
    <name evidence="2" type="ordered locus">BAD_1361</name>
</gene>
<dbReference type="Proteomes" id="UP000008702">
    <property type="component" value="Chromosome"/>
</dbReference>
<dbReference type="EMBL" id="AP009256">
    <property type="protein sequence ID" value="BAF40142.1"/>
    <property type="molecule type" value="Genomic_DNA"/>
</dbReference>
<sequence>MRPWQEKASKTPPFIYSTFRPSPIRNKNQESRKRHHPDRNNSQPNIRRGTPQKPPHTNRKRPRQRPRLHDVVSYDKTSRHPFLLPRRNQQKLKHNEKEEPTHRLLPGFARRLPPQLNGNALILIGESSQSRARTGVHA</sequence>
<dbReference type="HOGENOM" id="CLU_1851246_0_0_11"/>
<organism evidence="2 3">
    <name type="scientific">Bifidobacterium adolescentis (strain ATCC 15703 / DSM 20083 / NCTC 11814 / E194a)</name>
    <dbReference type="NCBI Taxonomy" id="367928"/>
    <lineage>
        <taxon>Bacteria</taxon>
        <taxon>Bacillati</taxon>
        <taxon>Actinomycetota</taxon>
        <taxon>Actinomycetes</taxon>
        <taxon>Bifidobacteriales</taxon>
        <taxon>Bifidobacteriaceae</taxon>
        <taxon>Bifidobacterium</taxon>
    </lineage>
</organism>
<feature type="region of interest" description="Disordered" evidence="1">
    <location>
        <begin position="1"/>
        <end position="109"/>
    </location>
</feature>
<dbReference type="AlphaFoldDB" id="A1A359"/>
<dbReference type="KEGG" id="bad:BAD_1361"/>
<feature type="compositionally biased region" description="Basic and acidic residues" evidence="1">
    <location>
        <begin position="67"/>
        <end position="78"/>
    </location>
</feature>